<dbReference type="EMBL" id="JAECSB010000102">
    <property type="protein sequence ID" value="MBH5147725.1"/>
    <property type="molecule type" value="Genomic_DNA"/>
</dbReference>
<evidence type="ECO:0000256" key="1">
    <source>
        <dbReference type="SAM" id="Phobius"/>
    </source>
</evidence>
<name>A0A8I1A885_RHOER</name>
<keyword evidence="1" id="KW-1133">Transmembrane helix</keyword>
<reference evidence="2 3" key="1">
    <citation type="submission" date="2020-12" db="EMBL/GenBank/DDBJ databases">
        <title>Draft genome sequence of furan degrading bacterial strain FUR100.</title>
        <authorList>
            <person name="Woiski C."/>
        </authorList>
    </citation>
    <scope>NUCLEOTIDE SEQUENCE [LARGE SCALE GENOMIC DNA]</scope>
    <source>
        <strain evidence="2 3">FUR100</strain>
    </source>
</reference>
<feature type="transmembrane region" description="Helical" evidence="1">
    <location>
        <begin position="58"/>
        <end position="79"/>
    </location>
</feature>
<evidence type="ECO:0000313" key="2">
    <source>
        <dbReference type="EMBL" id="MBH5147725.1"/>
    </source>
</evidence>
<keyword evidence="1" id="KW-0472">Membrane</keyword>
<proteinExistence type="predicted"/>
<keyword evidence="3" id="KW-1185">Reference proteome</keyword>
<organism evidence="2 3">
    <name type="scientific">Rhodococcus erythropolis</name>
    <name type="common">Arthrobacter picolinophilus</name>
    <dbReference type="NCBI Taxonomy" id="1833"/>
    <lineage>
        <taxon>Bacteria</taxon>
        <taxon>Bacillati</taxon>
        <taxon>Actinomycetota</taxon>
        <taxon>Actinomycetes</taxon>
        <taxon>Mycobacteriales</taxon>
        <taxon>Nocardiaceae</taxon>
        <taxon>Rhodococcus</taxon>
        <taxon>Rhodococcus erythropolis group</taxon>
    </lineage>
</organism>
<accession>A0A8I1A885</accession>
<dbReference type="RefSeq" id="WP_042452868.1">
    <property type="nucleotide sequence ID" value="NZ_JAECSB010000102.1"/>
</dbReference>
<protein>
    <recommendedName>
        <fullName evidence="4">Mercuric ion transport protein</fullName>
    </recommendedName>
</protein>
<dbReference type="AlphaFoldDB" id="A0A8I1A885"/>
<evidence type="ECO:0008006" key="4">
    <source>
        <dbReference type="Google" id="ProtNLM"/>
    </source>
</evidence>
<gene>
    <name evidence="2" type="ORF">I3517_34525</name>
</gene>
<evidence type="ECO:0000313" key="3">
    <source>
        <dbReference type="Proteomes" id="UP000627573"/>
    </source>
</evidence>
<dbReference type="PROSITE" id="PS51257">
    <property type="entry name" value="PROKAR_LIPOPROTEIN"/>
    <property type="match status" value="1"/>
</dbReference>
<sequence>MSSEDRSESAQQIEPTAQSTLTGVAVSTAAVAACAACCAAPIAGILAAAGIASGVAGLLIPGLWGLAVVLGIAAAAVYLRRRFRHRPAAVPLPVTLGLPTHILRDQVPDRAGRDTESLK</sequence>
<comment type="caution">
    <text evidence="2">The sequence shown here is derived from an EMBL/GenBank/DDBJ whole genome shotgun (WGS) entry which is preliminary data.</text>
</comment>
<feature type="transmembrane region" description="Helical" evidence="1">
    <location>
        <begin position="21"/>
        <end position="52"/>
    </location>
</feature>
<keyword evidence="1" id="KW-0812">Transmembrane</keyword>
<dbReference type="Proteomes" id="UP000627573">
    <property type="component" value="Unassembled WGS sequence"/>
</dbReference>